<dbReference type="InterPro" id="IPR011978">
    <property type="entry name" value="YgfB-like"/>
</dbReference>
<organism evidence="2 3">
    <name type="scientific">Rhodopseudomonas palustris</name>
    <dbReference type="NCBI Taxonomy" id="1076"/>
    <lineage>
        <taxon>Bacteria</taxon>
        <taxon>Pseudomonadati</taxon>
        <taxon>Pseudomonadota</taxon>
        <taxon>Alphaproteobacteria</taxon>
        <taxon>Hyphomicrobiales</taxon>
        <taxon>Nitrobacteraceae</taxon>
        <taxon>Rhodopseudomonas</taxon>
    </lineage>
</organism>
<gene>
    <name evidence="2" type="ORF">HZA66_21100</name>
</gene>
<dbReference type="PANTHER" id="PTHR33747">
    <property type="entry name" value="UPF0225 PROTEIN SCO1677"/>
    <property type="match status" value="1"/>
</dbReference>
<dbReference type="Gene3D" id="3.10.450.50">
    <property type="match status" value="1"/>
</dbReference>
<protein>
    <submittedName>
        <fullName evidence="2">UPF0149 family protein</fullName>
    </submittedName>
</protein>
<dbReference type="NCBIfam" id="TIGR02292">
    <property type="entry name" value="ygfB_yecA"/>
    <property type="match status" value="1"/>
</dbReference>
<dbReference type="SUPFAM" id="SSF103642">
    <property type="entry name" value="Sec-C motif"/>
    <property type="match status" value="1"/>
</dbReference>
<proteinExistence type="predicted"/>
<dbReference type="PANTHER" id="PTHR33747:SF1">
    <property type="entry name" value="ADENYLATE CYCLASE-ASSOCIATED CAP C-TERMINAL DOMAIN-CONTAINING PROTEIN"/>
    <property type="match status" value="1"/>
</dbReference>
<dbReference type="InterPro" id="IPR004027">
    <property type="entry name" value="SEC_C_motif"/>
</dbReference>
<sequence>MPDLPPHLAQLEDELATIGPDVMQVEELDGFIAAMLVCPEMIKPGEWLPAVWDGDADEPAPFDDLDHANGVFALIMQHYNEVATTLADHPERYRPLMPGIGTGDVVWEMWIDGFGAAMDMWPEHWQLLQDADDATRAAFGSLIQLVDISAMMVDIDEAERETLDATAADKVAGWMVTLNAWRIAHDPSPRVIEWGPPTPQARPARKQRKIGRNEPCPCGSGKKYKRCCGANEANS</sequence>
<evidence type="ECO:0000256" key="1">
    <source>
        <dbReference type="SAM" id="MobiDB-lite"/>
    </source>
</evidence>
<dbReference type="EMBL" id="JACRJB010000060">
    <property type="protein sequence ID" value="MBI5131947.1"/>
    <property type="molecule type" value="Genomic_DNA"/>
</dbReference>
<name>A0A933VXD6_RHOPL</name>
<comment type="caution">
    <text evidence="2">The sequence shown here is derived from an EMBL/GenBank/DDBJ whole genome shotgun (WGS) entry which is preliminary data.</text>
</comment>
<dbReference type="Pfam" id="PF03695">
    <property type="entry name" value="UPF0149"/>
    <property type="match status" value="1"/>
</dbReference>
<dbReference type="Pfam" id="PF02810">
    <property type="entry name" value="SEC-C"/>
    <property type="match status" value="1"/>
</dbReference>
<evidence type="ECO:0000313" key="3">
    <source>
        <dbReference type="Proteomes" id="UP000782519"/>
    </source>
</evidence>
<dbReference type="AlphaFoldDB" id="A0A933VXD6"/>
<feature type="region of interest" description="Disordered" evidence="1">
    <location>
        <begin position="194"/>
        <end position="222"/>
    </location>
</feature>
<reference evidence="2" key="1">
    <citation type="submission" date="2020-07" db="EMBL/GenBank/DDBJ databases">
        <title>Huge and variable diversity of episymbiotic CPR bacteria and DPANN archaea in groundwater ecosystems.</title>
        <authorList>
            <person name="He C.Y."/>
            <person name="Keren R."/>
            <person name="Whittaker M."/>
            <person name="Farag I.F."/>
            <person name="Doudna J."/>
            <person name="Cate J.H.D."/>
            <person name="Banfield J.F."/>
        </authorList>
    </citation>
    <scope>NUCLEOTIDE SEQUENCE</scope>
    <source>
        <strain evidence="2">NC_groundwater_1818_Pr3_B-0.1um_66_35</strain>
    </source>
</reference>
<evidence type="ECO:0000313" key="2">
    <source>
        <dbReference type="EMBL" id="MBI5131947.1"/>
    </source>
</evidence>
<dbReference type="InterPro" id="IPR036255">
    <property type="entry name" value="YgfB-like_sf"/>
</dbReference>
<accession>A0A933VXD6</accession>
<dbReference type="SUPFAM" id="SSF101327">
    <property type="entry name" value="YgfB-like"/>
    <property type="match status" value="1"/>
</dbReference>
<dbReference type="Proteomes" id="UP000782519">
    <property type="component" value="Unassembled WGS sequence"/>
</dbReference>